<reference evidence="2" key="1">
    <citation type="submission" date="2017-06" db="EMBL/GenBank/DDBJ databases">
        <authorList>
            <person name="Rodrigo-Torres L."/>
            <person name="Arahal R.D."/>
            <person name="Lucena T."/>
        </authorList>
    </citation>
    <scope>NUCLEOTIDE SEQUENCE [LARGE SCALE GENOMIC DNA]</scope>
    <source>
        <strain evidence="2">CECT 9190</strain>
    </source>
</reference>
<accession>A0A1Y6MUY9</accession>
<protein>
    <recommendedName>
        <fullName evidence="3">PIN-like domain-containing protein</fullName>
    </recommendedName>
</protein>
<organism evidence="1 2">
    <name type="scientific">Photobacterium malacitanum</name>
    <dbReference type="NCBI Taxonomy" id="2204294"/>
    <lineage>
        <taxon>Bacteria</taxon>
        <taxon>Pseudomonadati</taxon>
        <taxon>Pseudomonadota</taxon>
        <taxon>Gammaproteobacteria</taxon>
        <taxon>Vibrionales</taxon>
        <taxon>Vibrionaceae</taxon>
        <taxon>Photobacterium</taxon>
    </lineage>
</organism>
<name>A0A1Y6MUY9_9GAMM</name>
<dbReference type="AlphaFoldDB" id="A0A1Y6MUY9"/>
<sequence length="182" mass="20927">MKIKFVDAENVGLKAIDDIQLSAGDKVYVFSKADAKRIKHVCQDHHFILLSGYPTGANQADFYIVAHLSRVLSTLPKNEVKRCVFELYTKDKNLISAFKFQCNLDSAKYRICNDTEKVIEHNTTSNTKRIFDALRTERPLNPKLQDKLGLSQSEFTRAISALIKNKKIQRSLKRKKNWVQCH</sequence>
<evidence type="ECO:0008006" key="3">
    <source>
        <dbReference type="Google" id="ProtNLM"/>
    </source>
</evidence>
<keyword evidence="2" id="KW-1185">Reference proteome</keyword>
<gene>
    <name evidence="1" type="ORF">PMAL9190_03902</name>
</gene>
<evidence type="ECO:0000313" key="2">
    <source>
        <dbReference type="Proteomes" id="UP000195963"/>
    </source>
</evidence>
<evidence type="ECO:0000313" key="1">
    <source>
        <dbReference type="EMBL" id="SMY39101.1"/>
    </source>
</evidence>
<proteinExistence type="predicted"/>
<dbReference type="Proteomes" id="UP000195963">
    <property type="component" value="Unassembled WGS sequence"/>
</dbReference>
<dbReference type="EMBL" id="FYAK01000021">
    <property type="protein sequence ID" value="SMY39101.1"/>
    <property type="molecule type" value="Genomic_DNA"/>
</dbReference>
<dbReference type="RefSeq" id="WP_087846935.1">
    <property type="nucleotide sequence ID" value="NZ_FYAK01000021.1"/>
</dbReference>